<dbReference type="PRINTS" id="PR00081">
    <property type="entry name" value="GDHRDH"/>
</dbReference>
<dbReference type="PANTHER" id="PTHR42760">
    <property type="entry name" value="SHORT-CHAIN DEHYDROGENASES/REDUCTASES FAMILY MEMBER"/>
    <property type="match status" value="1"/>
</dbReference>
<dbReference type="NCBIfam" id="TIGR03971">
    <property type="entry name" value="SDR_subfam_1"/>
    <property type="match status" value="1"/>
</dbReference>
<dbReference type="Pfam" id="PF13561">
    <property type="entry name" value="adh_short_C2"/>
    <property type="match status" value="1"/>
</dbReference>
<sequence>MGKLDGKVAFITGAARGQGRSHAVALATEGADIIAVDLCEDIATNEYPLSTWADLEETRRLVEKEGRRIHIAKADVRNLAALEAALGGGIETLGRLDVVVANAGICPMGPAYTGQAFIDAVSVDLTGVINTVATAYPHLTSGASIIATGSVAGLIKGAADNPATGPGGAGYAHAKRGVATFVHDLAAALAPESIRVNAVHPTNCSTDMLFSTPMYRVFRPDLDAPGREDAEAAFPAMQPMPTGWVEPADVSSAVVFLASDDSRYITGLQLKIDAGATLSGTVPFAFS</sequence>
<keyword evidence="5" id="KW-1185">Reference proteome</keyword>
<dbReference type="CDD" id="cd05233">
    <property type="entry name" value="SDR_c"/>
    <property type="match status" value="1"/>
</dbReference>
<reference evidence="4 5" key="1">
    <citation type="submission" date="2023-08" db="EMBL/GenBank/DDBJ databases">
        <authorList>
            <person name="Folkvardsen B D."/>
            <person name="Norman A."/>
        </authorList>
    </citation>
    <scope>NUCLEOTIDE SEQUENCE [LARGE SCALE GENOMIC DNA]</scope>
    <source>
        <strain evidence="4 5">Mu0050</strain>
    </source>
</reference>
<dbReference type="InterPro" id="IPR036291">
    <property type="entry name" value="NAD(P)-bd_dom_sf"/>
</dbReference>
<dbReference type="PANTHER" id="PTHR42760:SF133">
    <property type="entry name" value="3-OXOACYL-[ACYL-CARRIER-PROTEIN] REDUCTASE"/>
    <property type="match status" value="1"/>
</dbReference>
<proteinExistence type="inferred from homology"/>
<keyword evidence="2" id="KW-0560">Oxidoreductase</keyword>
<accession>A0ABM9MIU2</accession>
<dbReference type="SUPFAM" id="SSF51735">
    <property type="entry name" value="NAD(P)-binding Rossmann-fold domains"/>
    <property type="match status" value="1"/>
</dbReference>
<evidence type="ECO:0000313" key="4">
    <source>
        <dbReference type="EMBL" id="CAJ1586052.1"/>
    </source>
</evidence>
<keyword evidence="3" id="KW-0520">NAD</keyword>
<dbReference type="InterPro" id="IPR002347">
    <property type="entry name" value="SDR_fam"/>
</dbReference>
<evidence type="ECO:0000256" key="1">
    <source>
        <dbReference type="ARBA" id="ARBA00006484"/>
    </source>
</evidence>
<dbReference type="EMBL" id="OY726395">
    <property type="protein sequence ID" value="CAJ1586052.1"/>
    <property type="molecule type" value="Genomic_DNA"/>
</dbReference>
<dbReference type="InterPro" id="IPR023985">
    <property type="entry name" value="SDR_subfam_1"/>
</dbReference>
<evidence type="ECO:0000313" key="5">
    <source>
        <dbReference type="Proteomes" id="UP001190466"/>
    </source>
</evidence>
<dbReference type="Gene3D" id="3.40.50.720">
    <property type="entry name" value="NAD(P)-binding Rossmann-like Domain"/>
    <property type="match status" value="1"/>
</dbReference>
<name>A0ABM9MIU2_9MYCO</name>
<dbReference type="RefSeq" id="WP_316512108.1">
    <property type="nucleotide sequence ID" value="NZ_OY726395.1"/>
</dbReference>
<evidence type="ECO:0000256" key="2">
    <source>
        <dbReference type="ARBA" id="ARBA00023002"/>
    </source>
</evidence>
<dbReference type="Proteomes" id="UP001190466">
    <property type="component" value="Chromosome"/>
</dbReference>
<gene>
    <name evidence="4" type="ORF">MU0050_004061</name>
</gene>
<comment type="similarity">
    <text evidence="1">Belongs to the short-chain dehydrogenases/reductases (SDR) family.</text>
</comment>
<organism evidence="4 5">
    <name type="scientific">[Mycobacterium] wendilense</name>
    <dbReference type="NCBI Taxonomy" id="3064284"/>
    <lineage>
        <taxon>Bacteria</taxon>
        <taxon>Bacillati</taxon>
        <taxon>Actinomycetota</taxon>
        <taxon>Actinomycetes</taxon>
        <taxon>Mycobacteriales</taxon>
        <taxon>Mycobacteriaceae</taxon>
        <taxon>Mycolicibacter</taxon>
    </lineage>
</organism>
<protein>
    <submittedName>
        <fullName evidence="4">Mycofactocin-coupled SDR family oxidoreductase</fullName>
    </submittedName>
</protein>
<evidence type="ECO:0000256" key="3">
    <source>
        <dbReference type="ARBA" id="ARBA00023027"/>
    </source>
</evidence>